<reference evidence="2 3" key="1">
    <citation type="journal article" date="2024" name="IMA Fungus">
        <title>IMA Genome - F19 : A genome assembly and annotation guide to empower mycologists, including annotated draft genome sequences of Ceratocystis pirilliformis, Diaporthe australafricana, Fusarium ophioides, Paecilomyces lecythidis, and Sporothrix stenoceras.</title>
        <authorList>
            <person name="Aylward J."/>
            <person name="Wilson A.M."/>
            <person name="Visagie C.M."/>
            <person name="Spraker J."/>
            <person name="Barnes I."/>
            <person name="Buitendag C."/>
            <person name="Ceriani C."/>
            <person name="Del Mar Angel L."/>
            <person name="du Plessis D."/>
            <person name="Fuchs T."/>
            <person name="Gasser K."/>
            <person name="Kramer D."/>
            <person name="Li W."/>
            <person name="Munsamy K."/>
            <person name="Piso A."/>
            <person name="Price J.L."/>
            <person name="Sonnekus B."/>
            <person name="Thomas C."/>
            <person name="van der Nest A."/>
            <person name="van Dijk A."/>
            <person name="van Heerden A."/>
            <person name="van Vuuren N."/>
            <person name="Yilmaz N."/>
            <person name="Duong T.A."/>
            <person name="van der Merwe N.A."/>
            <person name="Wingfield M.J."/>
            <person name="Wingfield B.D."/>
        </authorList>
    </citation>
    <scope>NUCLEOTIDE SEQUENCE [LARGE SCALE GENOMIC DNA]</scope>
    <source>
        <strain evidence="2 3">CMW 18300</strain>
    </source>
</reference>
<feature type="signal peptide" evidence="1">
    <location>
        <begin position="1"/>
        <end position="22"/>
    </location>
</feature>
<dbReference type="Proteomes" id="UP001583177">
    <property type="component" value="Unassembled WGS sequence"/>
</dbReference>
<gene>
    <name evidence="2" type="ORF">Daus18300_010701</name>
</gene>
<proteinExistence type="predicted"/>
<protein>
    <submittedName>
        <fullName evidence="2">Uncharacterized protein</fullName>
    </submittedName>
</protein>
<comment type="caution">
    <text evidence="2">The sequence shown here is derived from an EMBL/GenBank/DDBJ whole genome shotgun (WGS) entry which is preliminary data.</text>
</comment>
<evidence type="ECO:0000256" key="1">
    <source>
        <dbReference type="SAM" id="SignalP"/>
    </source>
</evidence>
<evidence type="ECO:0000313" key="2">
    <source>
        <dbReference type="EMBL" id="KAL1856434.1"/>
    </source>
</evidence>
<keyword evidence="1" id="KW-0732">Signal</keyword>
<sequence length="326" mass="37036">MRLHLSLFVFFVLKLVFTAAQAGGSVSHGDERIWLNTVYEVAWILDGKDQQYILPFLSDAKDRGAKNYDGYRGTGPDQKLEFKEFMDCIAGKWKGTCTIDLTDDLDDVAEKLNKGGFGNALKVVQARGWKNSALTQKADPTIYHYDRFLKDMSIMVNKCRSEKGDSAIQGQLDRLRTLADKIVQIRDADFRQQKSVANDLEEVFLQRTKKDPVSGKDVKDEDASGRVIYEQTTEGGTKVDDRTRPDFVKTMADAKNKKLFKEKLGNSKKWRTELNNWIDRYADNAWINEANSKGGKIPTYPARAQGHYRVLEAWKSISEMHGRCAS</sequence>
<evidence type="ECO:0000313" key="3">
    <source>
        <dbReference type="Proteomes" id="UP001583177"/>
    </source>
</evidence>
<organism evidence="2 3">
    <name type="scientific">Diaporthe australafricana</name>
    <dbReference type="NCBI Taxonomy" id="127596"/>
    <lineage>
        <taxon>Eukaryota</taxon>
        <taxon>Fungi</taxon>
        <taxon>Dikarya</taxon>
        <taxon>Ascomycota</taxon>
        <taxon>Pezizomycotina</taxon>
        <taxon>Sordariomycetes</taxon>
        <taxon>Sordariomycetidae</taxon>
        <taxon>Diaporthales</taxon>
        <taxon>Diaporthaceae</taxon>
        <taxon>Diaporthe</taxon>
    </lineage>
</organism>
<keyword evidence="3" id="KW-1185">Reference proteome</keyword>
<name>A0ABR3W949_9PEZI</name>
<dbReference type="EMBL" id="JAWRVE010000121">
    <property type="protein sequence ID" value="KAL1856434.1"/>
    <property type="molecule type" value="Genomic_DNA"/>
</dbReference>
<feature type="chain" id="PRO_5047404559" evidence="1">
    <location>
        <begin position="23"/>
        <end position="326"/>
    </location>
</feature>
<accession>A0ABR3W949</accession>